<dbReference type="HAMAP" id="MF_00578">
    <property type="entry name" value="Glu_cys_ligase"/>
    <property type="match status" value="1"/>
</dbReference>
<dbReference type="GO" id="GO:0004357">
    <property type="term" value="F:glutamate-cysteine ligase activity"/>
    <property type="evidence" value="ECO:0007669"/>
    <property type="project" value="UniProtKB-UniRule"/>
</dbReference>
<comment type="pathway">
    <text evidence="1 8 9">Sulfur metabolism; glutathione biosynthesis; glutathione from L-cysteine and L-glutamate: step 1/2.</text>
</comment>
<dbReference type="Gene3D" id="3.30.590.20">
    <property type="match status" value="1"/>
</dbReference>
<evidence type="ECO:0000256" key="6">
    <source>
        <dbReference type="ARBA" id="ARBA00022840"/>
    </source>
</evidence>
<protein>
    <recommendedName>
        <fullName evidence="8">Glutamate--cysteine ligase</fullName>
        <ecNumber evidence="8">6.3.2.2</ecNumber>
    </recommendedName>
    <alternativeName>
        <fullName evidence="8">Gamma-ECS</fullName>
        <shortName evidence="8">GCS</shortName>
    </alternativeName>
    <alternativeName>
        <fullName evidence="8">Gamma-glutamylcysteine synthetase</fullName>
    </alternativeName>
</protein>
<dbReference type="InterPro" id="IPR007370">
    <property type="entry name" value="Glu_cys_ligase"/>
</dbReference>
<dbReference type="Proteomes" id="UP000234271">
    <property type="component" value="Chromosome"/>
</dbReference>
<evidence type="ECO:0000313" key="12">
    <source>
        <dbReference type="Proteomes" id="UP000234271"/>
    </source>
</evidence>
<keyword evidence="3 8" id="KW-0436">Ligase</keyword>
<keyword evidence="6 8" id="KW-0067">ATP-binding</keyword>
<evidence type="ECO:0000256" key="3">
    <source>
        <dbReference type="ARBA" id="ARBA00022598"/>
    </source>
</evidence>
<dbReference type="GO" id="GO:0005524">
    <property type="term" value="F:ATP binding"/>
    <property type="evidence" value="ECO:0007669"/>
    <property type="project" value="UniProtKB-KW"/>
</dbReference>
<dbReference type="RefSeq" id="WP_062155329.1">
    <property type="nucleotide sequence ID" value="NZ_CP012373.2"/>
</dbReference>
<dbReference type="GO" id="GO:0006750">
    <property type="term" value="P:glutathione biosynthetic process"/>
    <property type="evidence" value="ECO:0007669"/>
    <property type="project" value="UniProtKB-UniRule"/>
</dbReference>
<dbReference type="STRING" id="288004.AL038_03605"/>
<evidence type="ECO:0000256" key="2">
    <source>
        <dbReference type="ARBA" id="ARBA00008772"/>
    </source>
</evidence>
<dbReference type="GO" id="GO:0046872">
    <property type="term" value="F:metal ion binding"/>
    <property type="evidence" value="ECO:0007669"/>
    <property type="project" value="TreeGrafter"/>
</dbReference>
<evidence type="ECO:0000256" key="9">
    <source>
        <dbReference type="RuleBase" id="RU004391"/>
    </source>
</evidence>
<accession>A0A2N9YJ03</accession>
<dbReference type="GO" id="GO:0005829">
    <property type="term" value="C:cytosol"/>
    <property type="evidence" value="ECO:0007669"/>
    <property type="project" value="TreeGrafter"/>
</dbReference>
<evidence type="ECO:0000256" key="8">
    <source>
        <dbReference type="HAMAP-Rule" id="MF_00578"/>
    </source>
</evidence>
<gene>
    <name evidence="8" type="primary">gshA</name>
    <name evidence="11" type="ORF">BLE401_02415</name>
</gene>
<dbReference type="EMBL" id="CP018889">
    <property type="protein sequence ID" value="AUI70502.1"/>
    <property type="molecule type" value="Genomic_DNA"/>
</dbReference>
<dbReference type="OrthoDB" id="9803907at2"/>
<proteinExistence type="inferred from homology"/>
<keyword evidence="12" id="KW-1185">Reference proteome</keyword>
<evidence type="ECO:0000256" key="4">
    <source>
        <dbReference type="ARBA" id="ARBA00022684"/>
    </source>
</evidence>
<dbReference type="InterPro" id="IPR014746">
    <property type="entry name" value="Gln_synth/guanido_kin_cat_dom"/>
</dbReference>
<dbReference type="PANTHER" id="PTHR38761:SF1">
    <property type="entry name" value="GLUTAMATE--CYSTEINE LIGASE"/>
    <property type="match status" value="1"/>
</dbReference>
<dbReference type="EC" id="6.3.2.2" evidence="8"/>
<name>A0A2N9YJ03_9GAMM</name>
<dbReference type="NCBIfam" id="TIGR01434">
    <property type="entry name" value="glu_cys_ligase"/>
    <property type="match status" value="1"/>
</dbReference>
<comment type="catalytic activity">
    <reaction evidence="7 8 9">
        <text>L-cysteine + L-glutamate + ATP = gamma-L-glutamyl-L-cysteine + ADP + phosphate + H(+)</text>
        <dbReference type="Rhea" id="RHEA:13285"/>
        <dbReference type="ChEBI" id="CHEBI:15378"/>
        <dbReference type="ChEBI" id="CHEBI:29985"/>
        <dbReference type="ChEBI" id="CHEBI:30616"/>
        <dbReference type="ChEBI" id="CHEBI:35235"/>
        <dbReference type="ChEBI" id="CHEBI:43474"/>
        <dbReference type="ChEBI" id="CHEBI:58173"/>
        <dbReference type="ChEBI" id="CHEBI:456216"/>
        <dbReference type="EC" id="6.3.2.2"/>
    </reaction>
</comment>
<dbReference type="PANTHER" id="PTHR38761">
    <property type="entry name" value="GLUTAMATE--CYSTEINE LIGASE"/>
    <property type="match status" value="1"/>
</dbReference>
<evidence type="ECO:0000256" key="5">
    <source>
        <dbReference type="ARBA" id="ARBA00022741"/>
    </source>
</evidence>
<dbReference type="UniPathway" id="UPA00142">
    <property type="reaction ID" value="UER00209"/>
</dbReference>
<evidence type="ECO:0000259" key="10">
    <source>
        <dbReference type="Pfam" id="PF04262"/>
    </source>
</evidence>
<dbReference type="AlphaFoldDB" id="A0A2N9YJ03"/>
<organism evidence="11 12">
    <name type="scientific">Beggiatoa leptomitoformis</name>
    <dbReference type="NCBI Taxonomy" id="288004"/>
    <lineage>
        <taxon>Bacteria</taxon>
        <taxon>Pseudomonadati</taxon>
        <taxon>Pseudomonadota</taxon>
        <taxon>Gammaproteobacteria</taxon>
        <taxon>Thiotrichales</taxon>
        <taxon>Thiotrichaceae</taxon>
        <taxon>Beggiatoa</taxon>
    </lineage>
</organism>
<feature type="domain" description="Glutamate--cysteine ligase" evidence="10">
    <location>
        <begin position="10"/>
        <end position="383"/>
    </location>
</feature>
<keyword evidence="5 8" id="KW-0547">Nucleotide-binding</keyword>
<dbReference type="InterPro" id="IPR006334">
    <property type="entry name" value="Glut_cys_ligase"/>
</dbReference>
<sequence>MYALLENHLSAFTNQHHQHLFNQSSVGLEKESLRVTADGRIAQTPHPSSLGAALTHPYITTDYSEALLEFITPPDINLQTPLNFLNYIQSFVYQHLHQEILWTNSMPCVLAGEASIPIAQYGSSNAGRMKTVYRNGLGYRYGRVMQVIAGIHFNYSFSENIWGFLHTLEGEKRTRRAVQNDYYFRVIRNLQRYGWLIPFLFGASPAVCKSFLSGRKTTLPEFDKHTYYKPFATSLRMSDIGYQNRKEGKTGVKVVYDSLDSYVCSLSRAIETPSPDYAKIGVVVAGEYRQLNSNILQIENEYYSTVRPKQPPTFLEKPIHALQRRGVDYIELRSLDINPFEPLGMTQEQIYFLHIFMLFCLLQDSPNIDEHEKQAINLNFMTVTHRGRDPQLLLRRGDENILLRDWATEILVQMQQIACIIDAQQTAPIYNPILNTYREMVHHPDLTPSARVLAEMHDHKEGFHEFAKRYSLKHADYYRQLSIDAEKTQFFQQLAEKSLTEQTRLEAQPQAPFDTFLQTYFNQSL</sequence>
<dbReference type="SUPFAM" id="SSF55931">
    <property type="entry name" value="Glutamine synthetase/guanido kinase"/>
    <property type="match status" value="1"/>
</dbReference>
<evidence type="ECO:0000256" key="7">
    <source>
        <dbReference type="ARBA" id="ARBA00048819"/>
    </source>
</evidence>
<reference evidence="12" key="1">
    <citation type="submission" date="2016-12" db="EMBL/GenBank/DDBJ databases">
        <title>Complete Genome Sequence of Beggiatoa leptomitiformis D-401.</title>
        <authorList>
            <person name="Fomenkov A."/>
            <person name="Vincze T."/>
            <person name="Grabovich M."/>
            <person name="Anton B.P."/>
            <person name="Dubinina G."/>
            <person name="Orlova M."/>
            <person name="Belousova E."/>
            <person name="Roberts R.J."/>
        </authorList>
    </citation>
    <scope>NUCLEOTIDE SEQUENCE [LARGE SCALE GENOMIC DNA]</scope>
    <source>
        <strain evidence="12">D-401</strain>
    </source>
</reference>
<keyword evidence="4 8" id="KW-0317">Glutathione biosynthesis</keyword>
<dbReference type="Pfam" id="PF04262">
    <property type="entry name" value="Glu_cys_ligase"/>
    <property type="match status" value="1"/>
</dbReference>
<evidence type="ECO:0000313" key="11">
    <source>
        <dbReference type="EMBL" id="AUI70502.1"/>
    </source>
</evidence>
<comment type="similarity">
    <text evidence="2 8">Belongs to the glutamate--cysteine ligase type 1 family. Type 1 subfamily.</text>
</comment>
<dbReference type="KEGG" id="blep:AL038_03605"/>
<evidence type="ECO:0000256" key="1">
    <source>
        <dbReference type="ARBA" id="ARBA00005006"/>
    </source>
</evidence>